<accession>A0AAE0BCP7</accession>
<evidence type="ECO:0000313" key="2">
    <source>
        <dbReference type="EMBL" id="KAK3266211.1"/>
    </source>
</evidence>
<reference evidence="1" key="2">
    <citation type="submission" date="2023-06" db="EMBL/GenBank/DDBJ databases">
        <title>Long-read-based genome assembly of the green algal bacterivore Cymbomonas tetramitiformis.</title>
        <authorList>
            <person name="Gyaltshen Y."/>
            <person name="Rozenberg A."/>
            <person name="Paasch A."/>
            <person name="Burns J.A."/>
            <person name="Warring S."/>
            <person name="Larson R."/>
            <person name="Maurer-Alcala X."/>
            <person name="Dacks J."/>
            <person name="Kim E."/>
        </authorList>
    </citation>
    <scope>NUCLEOTIDE SEQUENCE</scope>
    <source>
        <strain evidence="1">PLY_AMNH</strain>
    </source>
</reference>
<name>A0AAE0BCP7_9CHLO</name>
<evidence type="ECO:0000313" key="3">
    <source>
        <dbReference type="Proteomes" id="UP001190700"/>
    </source>
</evidence>
<organism evidence="1 3">
    <name type="scientific">Cymbomonas tetramitiformis</name>
    <dbReference type="NCBI Taxonomy" id="36881"/>
    <lineage>
        <taxon>Eukaryota</taxon>
        <taxon>Viridiplantae</taxon>
        <taxon>Chlorophyta</taxon>
        <taxon>Pyramimonadophyceae</taxon>
        <taxon>Pyramimonadales</taxon>
        <taxon>Pyramimonadaceae</taxon>
        <taxon>Cymbomonas</taxon>
    </lineage>
</organism>
<gene>
    <name evidence="2" type="ORF">CYMTET_25147</name>
    <name evidence="1" type="ORF">CYMTET_55731</name>
</gene>
<reference evidence="1 3" key="1">
    <citation type="journal article" date="2015" name="Genome Biol. Evol.">
        <title>Comparative Genomics of a Bacterivorous Green Alga Reveals Evolutionary Causalities and Consequences of Phago-Mixotrophic Mode of Nutrition.</title>
        <authorList>
            <person name="Burns J.A."/>
            <person name="Paasch A."/>
            <person name="Narechania A."/>
            <person name="Kim E."/>
        </authorList>
    </citation>
    <scope>NUCLEOTIDE SEQUENCE [LARGE SCALE GENOMIC DNA]</scope>
    <source>
        <strain evidence="1">PLY_AMNH</strain>
    </source>
</reference>
<dbReference type="EMBL" id="LGRX02013357">
    <property type="protein sequence ID" value="KAK3266211.1"/>
    <property type="molecule type" value="Genomic_DNA"/>
</dbReference>
<proteinExistence type="predicted"/>
<dbReference type="EMBL" id="LGRX02035579">
    <property type="protein sequence ID" value="KAK3234002.1"/>
    <property type="molecule type" value="Genomic_DNA"/>
</dbReference>
<dbReference type="Proteomes" id="UP001190700">
    <property type="component" value="Unassembled WGS sequence"/>
</dbReference>
<dbReference type="AlphaFoldDB" id="A0AAE0BCP7"/>
<evidence type="ECO:0008006" key="4">
    <source>
        <dbReference type="Google" id="ProtNLM"/>
    </source>
</evidence>
<evidence type="ECO:0000313" key="1">
    <source>
        <dbReference type="EMBL" id="KAK3234002.1"/>
    </source>
</evidence>
<protein>
    <recommendedName>
        <fullName evidence="4">DDE Tnp4 domain-containing protein</fullName>
    </recommendedName>
</protein>
<sequence>MYFILNHIYDTFSDALLDNLDRYAPLFESWAAIIRAKGGPLLNCAVFIDGTIRGMCKPGLGVHFVIYGDPAYPLHPYLVTGFKGGAIGAAAREFNTAMNGPRTSVEWGFGKVMTYLGYLDMKSQQKLLLMPLGKFYHVACIIANCHTCCEGSVTGRYFNSQPPTLEAYLDI</sequence>
<comment type="caution">
    <text evidence="1">The sequence shown here is derived from an EMBL/GenBank/DDBJ whole genome shotgun (WGS) entry which is preliminary data.</text>
</comment>
<keyword evidence="3" id="KW-1185">Reference proteome</keyword>